<protein>
    <submittedName>
        <fullName evidence="2">Uncharacterized protein</fullName>
    </submittedName>
</protein>
<proteinExistence type="predicted"/>
<evidence type="ECO:0000256" key="1">
    <source>
        <dbReference type="SAM" id="MobiDB-lite"/>
    </source>
</evidence>
<feature type="region of interest" description="Disordered" evidence="1">
    <location>
        <begin position="21"/>
        <end position="67"/>
    </location>
</feature>
<gene>
    <name evidence="2" type="ORF">PAL_GLEAN10024673</name>
</gene>
<evidence type="ECO:0000313" key="3">
    <source>
        <dbReference type="Proteomes" id="UP000010552"/>
    </source>
</evidence>
<dbReference type="Proteomes" id="UP000010552">
    <property type="component" value="Unassembled WGS sequence"/>
</dbReference>
<evidence type="ECO:0000313" key="2">
    <source>
        <dbReference type="EMBL" id="ELK04374.1"/>
    </source>
</evidence>
<dbReference type="AlphaFoldDB" id="L5JY53"/>
<keyword evidence="3" id="KW-1185">Reference proteome</keyword>
<accession>L5JY53</accession>
<organism evidence="2 3">
    <name type="scientific">Pteropus alecto</name>
    <name type="common">Black flying fox</name>
    <dbReference type="NCBI Taxonomy" id="9402"/>
    <lineage>
        <taxon>Eukaryota</taxon>
        <taxon>Metazoa</taxon>
        <taxon>Chordata</taxon>
        <taxon>Craniata</taxon>
        <taxon>Vertebrata</taxon>
        <taxon>Euteleostomi</taxon>
        <taxon>Mammalia</taxon>
        <taxon>Eutheria</taxon>
        <taxon>Laurasiatheria</taxon>
        <taxon>Chiroptera</taxon>
        <taxon>Yinpterochiroptera</taxon>
        <taxon>Pteropodoidea</taxon>
        <taxon>Pteropodidae</taxon>
        <taxon>Pteropodinae</taxon>
        <taxon>Pteropus</taxon>
    </lineage>
</organism>
<dbReference type="EMBL" id="KB031072">
    <property type="protein sequence ID" value="ELK04374.1"/>
    <property type="molecule type" value="Genomic_DNA"/>
</dbReference>
<name>L5JY53_PTEAL</name>
<reference evidence="3" key="1">
    <citation type="journal article" date="2013" name="Science">
        <title>Comparative analysis of bat genomes provides insight into the evolution of flight and immunity.</title>
        <authorList>
            <person name="Zhang G."/>
            <person name="Cowled C."/>
            <person name="Shi Z."/>
            <person name="Huang Z."/>
            <person name="Bishop-Lilly K.A."/>
            <person name="Fang X."/>
            <person name="Wynne J.W."/>
            <person name="Xiong Z."/>
            <person name="Baker M.L."/>
            <person name="Zhao W."/>
            <person name="Tachedjian M."/>
            <person name="Zhu Y."/>
            <person name="Zhou P."/>
            <person name="Jiang X."/>
            <person name="Ng J."/>
            <person name="Yang L."/>
            <person name="Wu L."/>
            <person name="Xiao J."/>
            <person name="Feng Y."/>
            <person name="Chen Y."/>
            <person name="Sun X."/>
            <person name="Zhang Y."/>
            <person name="Marsh G.A."/>
            <person name="Crameri G."/>
            <person name="Broder C.C."/>
            <person name="Frey K.G."/>
            <person name="Wang L.F."/>
            <person name="Wang J."/>
        </authorList>
    </citation>
    <scope>NUCLEOTIDE SEQUENCE [LARGE SCALE GENOMIC DNA]</scope>
</reference>
<dbReference type="InParanoid" id="L5JY53"/>
<feature type="compositionally biased region" description="Basic and acidic residues" evidence="1">
    <location>
        <begin position="53"/>
        <end position="65"/>
    </location>
</feature>
<sequence length="128" mass="14091">MSRMECPLGPGTQARGKVVFRPGADSLRPGQALEPQAAHARRRMDAGKTLTGHAERTNAKTHENSNESAVLEFHQGAVYLSHEAIPNTDAGTEDFPKGVQAHSRQRWVTCSQPRLLLPEEIRQGLHPH</sequence>